<gene>
    <name evidence="2" type="ORF">INQ41_00365</name>
</gene>
<dbReference type="KEGG" id="lcic:INQ41_00365"/>
<dbReference type="RefSeq" id="WP_193985257.1">
    <property type="nucleotide sequence ID" value="NZ_CP063656.1"/>
</dbReference>
<sequence>MSNPVGQVTPVASARPFVQSTQADAAAPARSDLYRSSYVGKSYLRRSRRSTSASQSMFRIS</sequence>
<dbReference type="AlphaFoldDB" id="A0A7S6ZSA6"/>
<evidence type="ECO:0000256" key="1">
    <source>
        <dbReference type="SAM" id="MobiDB-lite"/>
    </source>
</evidence>
<protein>
    <submittedName>
        <fullName evidence="2">Uncharacterized protein</fullName>
    </submittedName>
</protein>
<organism evidence="2 3">
    <name type="scientific">Novilysobacter ciconiae</name>
    <dbReference type="NCBI Taxonomy" id="2781022"/>
    <lineage>
        <taxon>Bacteria</taxon>
        <taxon>Pseudomonadati</taxon>
        <taxon>Pseudomonadota</taxon>
        <taxon>Gammaproteobacteria</taxon>
        <taxon>Lysobacterales</taxon>
        <taxon>Lysobacteraceae</taxon>
        <taxon>Novilysobacter</taxon>
    </lineage>
</organism>
<accession>A0A7S6ZSA6</accession>
<name>A0A7S6ZSA6_9GAMM</name>
<proteinExistence type="predicted"/>
<dbReference type="EMBL" id="CP063656">
    <property type="protein sequence ID" value="QOW19595.1"/>
    <property type="molecule type" value="Genomic_DNA"/>
</dbReference>
<feature type="region of interest" description="Disordered" evidence="1">
    <location>
        <begin position="1"/>
        <end position="26"/>
    </location>
</feature>
<evidence type="ECO:0000313" key="3">
    <source>
        <dbReference type="Proteomes" id="UP000594059"/>
    </source>
</evidence>
<evidence type="ECO:0000313" key="2">
    <source>
        <dbReference type="EMBL" id="QOW19595.1"/>
    </source>
</evidence>
<dbReference type="Proteomes" id="UP000594059">
    <property type="component" value="Chromosome"/>
</dbReference>
<keyword evidence="3" id="KW-1185">Reference proteome</keyword>
<reference evidence="2 3" key="1">
    <citation type="submission" date="2020-10" db="EMBL/GenBank/DDBJ databases">
        <title>complete genome sequencing of Lysobacter sp. H21R20.</title>
        <authorList>
            <person name="Bae J.-W."/>
            <person name="Lee S.-Y."/>
        </authorList>
    </citation>
    <scope>NUCLEOTIDE SEQUENCE [LARGE SCALE GENOMIC DNA]</scope>
    <source>
        <strain evidence="2 3">H21R20</strain>
    </source>
</reference>